<feature type="signal peptide" evidence="2">
    <location>
        <begin position="1"/>
        <end position="20"/>
    </location>
</feature>
<accession>A0A9K3LP80</accession>
<keyword evidence="4" id="KW-1185">Reference proteome</keyword>
<proteinExistence type="predicted"/>
<evidence type="ECO:0000313" key="4">
    <source>
        <dbReference type="Proteomes" id="UP000693970"/>
    </source>
</evidence>
<evidence type="ECO:0000256" key="2">
    <source>
        <dbReference type="SAM" id="SignalP"/>
    </source>
</evidence>
<reference evidence="3" key="2">
    <citation type="submission" date="2021-04" db="EMBL/GenBank/DDBJ databases">
        <authorList>
            <person name="Podell S."/>
        </authorList>
    </citation>
    <scope>NUCLEOTIDE SEQUENCE</scope>
    <source>
        <strain evidence="3">Hildebrandi</strain>
    </source>
</reference>
<dbReference type="OrthoDB" id="49435at2759"/>
<name>A0A9K3LP80_9STRA</name>
<dbReference type="AlphaFoldDB" id="A0A9K3LP80"/>
<comment type="caution">
    <text evidence="3">The sequence shown here is derived from an EMBL/GenBank/DDBJ whole genome shotgun (WGS) entry which is preliminary data.</text>
</comment>
<reference evidence="3" key="1">
    <citation type="journal article" date="2021" name="Sci. Rep.">
        <title>Diploid genomic architecture of Nitzschia inconspicua, an elite biomass production diatom.</title>
        <authorList>
            <person name="Oliver A."/>
            <person name="Podell S."/>
            <person name="Pinowska A."/>
            <person name="Traller J.C."/>
            <person name="Smith S.R."/>
            <person name="McClure R."/>
            <person name="Beliaev A."/>
            <person name="Bohutskyi P."/>
            <person name="Hill E.A."/>
            <person name="Rabines A."/>
            <person name="Zheng H."/>
            <person name="Allen L.Z."/>
            <person name="Kuo A."/>
            <person name="Grigoriev I.V."/>
            <person name="Allen A.E."/>
            <person name="Hazlebeck D."/>
            <person name="Allen E.E."/>
        </authorList>
    </citation>
    <scope>NUCLEOTIDE SEQUENCE</scope>
    <source>
        <strain evidence="3">Hildebrandi</strain>
    </source>
</reference>
<feature type="chain" id="PRO_5039923643" evidence="2">
    <location>
        <begin position="21"/>
        <end position="651"/>
    </location>
</feature>
<organism evidence="3 4">
    <name type="scientific">Nitzschia inconspicua</name>
    <dbReference type="NCBI Taxonomy" id="303405"/>
    <lineage>
        <taxon>Eukaryota</taxon>
        <taxon>Sar</taxon>
        <taxon>Stramenopiles</taxon>
        <taxon>Ochrophyta</taxon>
        <taxon>Bacillariophyta</taxon>
        <taxon>Bacillariophyceae</taxon>
        <taxon>Bacillariophycidae</taxon>
        <taxon>Bacillariales</taxon>
        <taxon>Bacillariaceae</taxon>
        <taxon>Nitzschia</taxon>
    </lineage>
</organism>
<keyword evidence="2" id="KW-0732">Signal</keyword>
<evidence type="ECO:0000313" key="3">
    <source>
        <dbReference type="EMBL" id="KAG7365567.1"/>
    </source>
</evidence>
<dbReference type="Proteomes" id="UP000693970">
    <property type="component" value="Unassembled WGS sequence"/>
</dbReference>
<keyword evidence="1" id="KW-0175">Coiled coil</keyword>
<evidence type="ECO:0000256" key="1">
    <source>
        <dbReference type="SAM" id="Coils"/>
    </source>
</evidence>
<gene>
    <name evidence="3" type="ORF">IV203_038771</name>
</gene>
<feature type="coiled-coil region" evidence="1">
    <location>
        <begin position="295"/>
        <end position="329"/>
    </location>
</feature>
<protein>
    <submittedName>
        <fullName evidence="3">Uncharacterized protein</fullName>
    </submittedName>
</protein>
<sequence length="651" mass="70628">MKSAIAISVLLAVFVLHTNAIQRAVSGQEQATNKAEGHRFLETTSPTPDTYVVLDPPSPPPSFSLDQCERCGNVILPFDFRSFKSDIESVTSDFIVFFTSTVLDPNLCLADSASCLQTLEDNRAALNVFQDFVASSLQRLDIIICEQDIVGPYTPECSLTGLNITTFTTIPDGRRLQIEDVDGIEGNVRRAVGTTEDLTTQRNILKGLIEARDVAKDIYDALPECGGALTGDACAASVSALKISTVAANVASRVCEKAALVLDIEISNKEDSNGAIEFEYTETTHDNVIEAHRKLDSIRRGVDEANVKLDEAIRKLDSIQEGLNEANQKLDELLCPFEGVPEFTVLGQGCDTIDQNCNGVRDECAEDKVPPTIELKVPLPDTPFKSNIDALAFLSTNVIVSDDCAVKFQTDFQLLTVSDVDCCDCEFQVTTEDERCVNDNNPGTAATASRTFLLKVDRAAPVISCGFFTQQDPLHVAQGFDACEDLPVPFPGDNDPLHVDQACFGQGLFDVRLWYQIEDECDDGVLPVTVRVLSNEFSEEKMTLIVERNDLPNMVHRAQVYISPISCQDMSTGGSGGSKGKGQSKSTICEVEETENDSVTTRFYDVVISASDAAGNVGTKTCSVIVIPANHYCGDAECGSKGSKSRPCFGY</sequence>
<dbReference type="EMBL" id="JAGRRH010000009">
    <property type="protein sequence ID" value="KAG7365567.1"/>
    <property type="molecule type" value="Genomic_DNA"/>
</dbReference>